<dbReference type="PANTHER" id="PTHR33592:SF5">
    <property type="entry name" value="TRANSMEMBRANE PROTEIN"/>
    <property type="match status" value="1"/>
</dbReference>
<name>A0AAD1ZW94_9LAMI</name>
<gene>
    <name evidence="3" type="ORF">FPE_LOCUS24318</name>
</gene>
<evidence type="ECO:0000313" key="4">
    <source>
        <dbReference type="Proteomes" id="UP000834106"/>
    </source>
</evidence>
<keyword evidence="4" id="KW-1185">Reference proteome</keyword>
<dbReference type="EMBL" id="OU503050">
    <property type="protein sequence ID" value="CAI9776888.1"/>
    <property type="molecule type" value="Genomic_DNA"/>
</dbReference>
<keyword evidence="2" id="KW-0732">Signal</keyword>
<sequence>MRHFNCIVLVVTVILLCVRPGNSRLLTDQEKGLKKRGIVLQVLQTHRPVPPSGSSGCSYIPGSGGSGCPIEEMHFAGGGGSSGAQPAAATYSPPPPMNVFGVDSTHQN</sequence>
<dbReference type="Proteomes" id="UP000834106">
    <property type="component" value="Chromosome 15"/>
</dbReference>
<dbReference type="AlphaFoldDB" id="A0AAD1ZW94"/>
<feature type="region of interest" description="Disordered" evidence="1">
    <location>
        <begin position="71"/>
        <end position="108"/>
    </location>
</feature>
<feature type="signal peptide" evidence="2">
    <location>
        <begin position="1"/>
        <end position="23"/>
    </location>
</feature>
<evidence type="ECO:0000256" key="1">
    <source>
        <dbReference type="SAM" id="MobiDB-lite"/>
    </source>
</evidence>
<feature type="chain" id="PRO_5041972076" evidence="2">
    <location>
        <begin position="24"/>
        <end position="108"/>
    </location>
</feature>
<accession>A0AAD1ZW94</accession>
<evidence type="ECO:0000256" key="2">
    <source>
        <dbReference type="SAM" id="SignalP"/>
    </source>
</evidence>
<dbReference type="PANTHER" id="PTHR33592">
    <property type="entry name" value="TRANSMEMBRANE PROTEIN"/>
    <property type="match status" value="1"/>
</dbReference>
<proteinExistence type="predicted"/>
<evidence type="ECO:0000313" key="3">
    <source>
        <dbReference type="EMBL" id="CAI9776888.1"/>
    </source>
</evidence>
<organism evidence="3 4">
    <name type="scientific">Fraxinus pennsylvanica</name>
    <dbReference type="NCBI Taxonomy" id="56036"/>
    <lineage>
        <taxon>Eukaryota</taxon>
        <taxon>Viridiplantae</taxon>
        <taxon>Streptophyta</taxon>
        <taxon>Embryophyta</taxon>
        <taxon>Tracheophyta</taxon>
        <taxon>Spermatophyta</taxon>
        <taxon>Magnoliopsida</taxon>
        <taxon>eudicotyledons</taxon>
        <taxon>Gunneridae</taxon>
        <taxon>Pentapetalae</taxon>
        <taxon>asterids</taxon>
        <taxon>lamiids</taxon>
        <taxon>Lamiales</taxon>
        <taxon>Oleaceae</taxon>
        <taxon>Oleeae</taxon>
        <taxon>Fraxinus</taxon>
    </lineage>
</organism>
<protein>
    <submittedName>
        <fullName evidence="3">Uncharacterized protein</fullName>
    </submittedName>
</protein>
<reference evidence="3" key="1">
    <citation type="submission" date="2023-05" db="EMBL/GenBank/DDBJ databases">
        <authorList>
            <person name="Huff M."/>
        </authorList>
    </citation>
    <scope>NUCLEOTIDE SEQUENCE</scope>
</reference>